<protein>
    <submittedName>
        <fullName evidence="3">Uncharacterized protein</fullName>
    </submittedName>
</protein>
<accession>A0ABD3PKY7</accession>
<feature type="compositionally biased region" description="Basic and acidic residues" evidence="2">
    <location>
        <begin position="90"/>
        <end position="109"/>
    </location>
</feature>
<feature type="region of interest" description="Disordered" evidence="2">
    <location>
        <begin position="365"/>
        <end position="398"/>
    </location>
</feature>
<dbReference type="AlphaFoldDB" id="A0ABD3PKY7"/>
<keyword evidence="1" id="KW-0175">Coiled coil</keyword>
<reference evidence="3 4" key="1">
    <citation type="journal article" date="2020" name="G3 (Bethesda)">
        <title>Improved Reference Genome for Cyclotella cryptica CCMP332, a Model for Cell Wall Morphogenesis, Salinity Adaptation, and Lipid Production in Diatoms (Bacillariophyta).</title>
        <authorList>
            <person name="Roberts W.R."/>
            <person name="Downey K.M."/>
            <person name="Ruck E.C."/>
            <person name="Traller J.C."/>
            <person name="Alverson A.J."/>
        </authorList>
    </citation>
    <scope>NUCLEOTIDE SEQUENCE [LARGE SCALE GENOMIC DNA]</scope>
    <source>
        <strain evidence="3 4">CCMP332</strain>
    </source>
</reference>
<proteinExistence type="predicted"/>
<dbReference type="Proteomes" id="UP001516023">
    <property type="component" value="Unassembled WGS sequence"/>
</dbReference>
<keyword evidence="4" id="KW-1185">Reference proteome</keyword>
<dbReference type="EMBL" id="JABMIG020000158">
    <property type="protein sequence ID" value="KAL3788299.1"/>
    <property type="molecule type" value="Genomic_DNA"/>
</dbReference>
<name>A0ABD3PKY7_9STRA</name>
<feature type="compositionally biased region" description="Low complexity" evidence="2">
    <location>
        <begin position="7"/>
        <end position="28"/>
    </location>
</feature>
<evidence type="ECO:0000313" key="4">
    <source>
        <dbReference type="Proteomes" id="UP001516023"/>
    </source>
</evidence>
<evidence type="ECO:0000256" key="1">
    <source>
        <dbReference type="SAM" id="Coils"/>
    </source>
</evidence>
<gene>
    <name evidence="3" type="ORF">HJC23_002873</name>
</gene>
<organism evidence="3 4">
    <name type="scientific">Cyclotella cryptica</name>
    <dbReference type="NCBI Taxonomy" id="29204"/>
    <lineage>
        <taxon>Eukaryota</taxon>
        <taxon>Sar</taxon>
        <taxon>Stramenopiles</taxon>
        <taxon>Ochrophyta</taxon>
        <taxon>Bacillariophyta</taxon>
        <taxon>Coscinodiscophyceae</taxon>
        <taxon>Thalassiosirophycidae</taxon>
        <taxon>Stephanodiscales</taxon>
        <taxon>Stephanodiscaceae</taxon>
        <taxon>Cyclotella</taxon>
    </lineage>
</organism>
<sequence length="563" mass="62235">MPSIDNPSEAPTAASTAPSTAASDEPTAVNASDIVNAVVNNSAAANINGNSVAESQDLHVGDNAESTASTAALMLNSPEDAEELDAPVSEETKKAAAEKRRQEKQKEKQAQQKCQLEMMKQTPLENIQFTADGKDVLKIGSVLWKDVDLQYRFQYLKDKNIKYGRSRSKDQLGGVIVEYMKALPYKNAVSTTRRIADASATTLVSSTVQRGNVANVLRVHKECYVATKNALDRSELDNGIAHIVEWNTMLNAFNKESSRSNPDLEIDCVQTYHELEIFGIDPMYASVFDGPLNVEQFMQVVGYMEGQYADCCKRCKRSGEMENFIEYINGLLWLGYMRCTFMAVGDSSLHNTVFSALPASVLNESTGGAPGARQKGWSGSSRSTSPVPPGGSGKKYKASSAIQYAAESLDTRMSDLNRTENFNACMALTDKRDEAEEEMIELDDRLGAMKSMRKVTKRRGEPFADEAEYQRLKKKTKTTHAKYNRLAKKVNRLEKLLGYDDKSTGDKSSSFLTMRKLVLRLLERFQGVGGVSCALESVVDVYILMDIHVRGNRRRSDGSLKMV</sequence>
<evidence type="ECO:0000256" key="2">
    <source>
        <dbReference type="SAM" id="MobiDB-lite"/>
    </source>
</evidence>
<evidence type="ECO:0000313" key="3">
    <source>
        <dbReference type="EMBL" id="KAL3788299.1"/>
    </source>
</evidence>
<feature type="coiled-coil region" evidence="1">
    <location>
        <begin position="425"/>
        <end position="452"/>
    </location>
</feature>
<feature type="region of interest" description="Disordered" evidence="2">
    <location>
        <begin position="1"/>
        <end position="28"/>
    </location>
</feature>
<feature type="region of interest" description="Disordered" evidence="2">
    <location>
        <begin position="81"/>
        <end position="109"/>
    </location>
</feature>
<comment type="caution">
    <text evidence="3">The sequence shown here is derived from an EMBL/GenBank/DDBJ whole genome shotgun (WGS) entry which is preliminary data.</text>
</comment>